<dbReference type="CDD" id="cd03230">
    <property type="entry name" value="ABC_DR_subfamily_A"/>
    <property type="match status" value="1"/>
</dbReference>
<feature type="domain" description="ABC transporter" evidence="4">
    <location>
        <begin position="2"/>
        <end position="234"/>
    </location>
</feature>
<name>A0A9D1HR52_9FIRM</name>
<dbReference type="PROSITE" id="PS00211">
    <property type="entry name" value="ABC_TRANSPORTER_1"/>
    <property type="match status" value="1"/>
</dbReference>
<dbReference type="GO" id="GO:0005524">
    <property type="term" value="F:ATP binding"/>
    <property type="evidence" value="ECO:0007669"/>
    <property type="project" value="UniProtKB-KW"/>
</dbReference>
<dbReference type="SMART" id="SM00382">
    <property type="entry name" value="AAA"/>
    <property type="match status" value="1"/>
</dbReference>
<keyword evidence="1" id="KW-0813">Transport</keyword>
<dbReference type="Gene3D" id="3.40.50.300">
    <property type="entry name" value="P-loop containing nucleotide triphosphate hydrolases"/>
    <property type="match status" value="1"/>
</dbReference>
<evidence type="ECO:0000313" key="6">
    <source>
        <dbReference type="Proteomes" id="UP000824088"/>
    </source>
</evidence>
<dbReference type="InterPro" id="IPR003593">
    <property type="entry name" value="AAA+_ATPase"/>
</dbReference>
<evidence type="ECO:0000259" key="4">
    <source>
        <dbReference type="PROSITE" id="PS50893"/>
    </source>
</evidence>
<protein>
    <submittedName>
        <fullName evidence="5">ABC transporter ATP-binding protein</fullName>
    </submittedName>
</protein>
<dbReference type="InterPro" id="IPR017871">
    <property type="entry name" value="ABC_transporter-like_CS"/>
</dbReference>
<dbReference type="InterPro" id="IPR003439">
    <property type="entry name" value="ABC_transporter-like_ATP-bd"/>
</dbReference>
<dbReference type="AlphaFoldDB" id="A0A9D1HR52"/>
<keyword evidence="3 5" id="KW-0067">ATP-binding</keyword>
<reference evidence="5" key="1">
    <citation type="submission" date="2020-10" db="EMBL/GenBank/DDBJ databases">
        <authorList>
            <person name="Gilroy R."/>
        </authorList>
    </citation>
    <scope>NUCLEOTIDE SEQUENCE</scope>
    <source>
        <strain evidence="5">1063</strain>
    </source>
</reference>
<dbReference type="InterPro" id="IPR027417">
    <property type="entry name" value="P-loop_NTPase"/>
</dbReference>
<proteinExistence type="predicted"/>
<comment type="caution">
    <text evidence="5">The sequence shown here is derived from an EMBL/GenBank/DDBJ whole genome shotgun (WGS) entry which is preliminary data.</text>
</comment>
<evidence type="ECO:0000256" key="2">
    <source>
        <dbReference type="ARBA" id="ARBA00022741"/>
    </source>
</evidence>
<evidence type="ECO:0000256" key="3">
    <source>
        <dbReference type="ARBA" id="ARBA00022840"/>
    </source>
</evidence>
<dbReference type="GO" id="GO:0016887">
    <property type="term" value="F:ATP hydrolysis activity"/>
    <property type="evidence" value="ECO:0007669"/>
    <property type="project" value="InterPro"/>
</dbReference>
<reference evidence="5" key="2">
    <citation type="journal article" date="2021" name="PeerJ">
        <title>Extensive microbial diversity within the chicken gut microbiome revealed by metagenomics and culture.</title>
        <authorList>
            <person name="Gilroy R."/>
            <person name="Ravi A."/>
            <person name="Getino M."/>
            <person name="Pursley I."/>
            <person name="Horton D.L."/>
            <person name="Alikhan N.F."/>
            <person name="Baker D."/>
            <person name="Gharbi K."/>
            <person name="Hall N."/>
            <person name="Watson M."/>
            <person name="Adriaenssens E.M."/>
            <person name="Foster-Nyarko E."/>
            <person name="Jarju S."/>
            <person name="Secka A."/>
            <person name="Antonio M."/>
            <person name="Oren A."/>
            <person name="Chaudhuri R.R."/>
            <person name="La Ragione R."/>
            <person name="Hildebrand F."/>
            <person name="Pallen M.J."/>
        </authorList>
    </citation>
    <scope>NUCLEOTIDE SEQUENCE</scope>
    <source>
        <strain evidence="5">1063</strain>
    </source>
</reference>
<dbReference type="InterPro" id="IPR051782">
    <property type="entry name" value="ABC_Transporter_VariousFunc"/>
</dbReference>
<dbReference type="SUPFAM" id="SSF52540">
    <property type="entry name" value="P-loop containing nucleoside triphosphate hydrolases"/>
    <property type="match status" value="1"/>
</dbReference>
<gene>
    <name evidence="5" type="ORF">IAD51_01985</name>
</gene>
<evidence type="ECO:0000313" key="5">
    <source>
        <dbReference type="EMBL" id="HIU20996.1"/>
    </source>
</evidence>
<sequence length="255" mass="28114">MLIIHDLTKTYTGNPKPSVDSLSLEIREGEIYGFIGPNGAGKSTTIKCITGIVGFERGSVTVCGINLKDDPIAAKRQIGYVSDDHVLYEGLTGTEFVNFMCDVFDVPASVRQERLEKYLDLFALREAIGRQIKSYSHGMKQKLNIIGALIHEPKVWILDEPMTGLDPKSSYNLKKLMREHADKGNCVFFSSHVLDVVEKVCDRVGIIDDGKLVADCTLAELKTRGLDESLEELFLKITDGEDADASGHGEDAFAE</sequence>
<dbReference type="Proteomes" id="UP000824088">
    <property type="component" value="Unassembled WGS sequence"/>
</dbReference>
<dbReference type="Pfam" id="PF00005">
    <property type="entry name" value="ABC_tran"/>
    <property type="match status" value="1"/>
</dbReference>
<dbReference type="EMBL" id="DVMN01000032">
    <property type="protein sequence ID" value="HIU20996.1"/>
    <property type="molecule type" value="Genomic_DNA"/>
</dbReference>
<dbReference type="PANTHER" id="PTHR42939:SF1">
    <property type="entry name" value="ABC TRANSPORTER ATP-BINDING PROTEIN ALBC-RELATED"/>
    <property type="match status" value="1"/>
</dbReference>
<evidence type="ECO:0000256" key="1">
    <source>
        <dbReference type="ARBA" id="ARBA00022448"/>
    </source>
</evidence>
<dbReference type="PROSITE" id="PS50893">
    <property type="entry name" value="ABC_TRANSPORTER_2"/>
    <property type="match status" value="1"/>
</dbReference>
<accession>A0A9D1HR52</accession>
<dbReference type="PANTHER" id="PTHR42939">
    <property type="entry name" value="ABC TRANSPORTER ATP-BINDING PROTEIN ALBC-RELATED"/>
    <property type="match status" value="1"/>
</dbReference>
<keyword evidence="2" id="KW-0547">Nucleotide-binding</keyword>
<organism evidence="5 6">
    <name type="scientific">Candidatus Limadaptatus stercorigallinarum</name>
    <dbReference type="NCBI Taxonomy" id="2840845"/>
    <lineage>
        <taxon>Bacteria</taxon>
        <taxon>Bacillati</taxon>
        <taxon>Bacillota</taxon>
        <taxon>Clostridia</taxon>
        <taxon>Eubacteriales</taxon>
        <taxon>Candidatus Limadaptatus</taxon>
    </lineage>
</organism>